<evidence type="ECO:0000313" key="2">
    <source>
        <dbReference type="EMBL" id="KAK7534794.1"/>
    </source>
</evidence>
<feature type="region of interest" description="Disordered" evidence="1">
    <location>
        <begin position="132"/>
        <end position="151"/>
    </location>
</feature>
<accession>A0ABR1LHW7</accession>
<dbReference type="RefSeq" id="XP_066653519.1">
    <property type="nucleotide sequence ID" value="XM_066800694.1"/>
</dbReference>
<proteinExistence type="predicted"/>
<feature type="region of interest" description="Disordered" evidence="1">
    <location>
        <begin position="273"/>
        <end position="305"/>
    </location>
</feature>
<sequence>MRVLPAGCCSCCCSRRRLCRHDTRHFLDSLNDDDAGALSCPGLGLSFLCFEAFSPSAASNSHGSHYSLPLGGFGCAARGRVRRGKCREGGSKTNIGWSANGERARVVRCGIMARRPRKPALEAWRRLGEERVERNDGGDGGKKRDGRKKPRRLELLVEKRERNLRRLKLKLAVAWHTLHCSPSRPRLPNTAMRHVSEVNPRLTSRGRSGLPVVTHTPWQHHNKEKNCVAEQCSNKAWPPMSLPSWVGRGRGTGLQSWSLCLPRPRERLMHIHTPSGQLRDLRDSSSRRGAPIPSRNSEERRGVLLGKEASRKTLINHSTRSQRSCWLAMRI</sequence>
<reference evidence="2 3" key="1">
    <citation type="submission" date="2024-04" db="EMBL/GenBank/DDBJ databases">
        <title>Phyllosticta paracitricarpa is synonymous to the EU quarantine fungus P. citricarpa based on phylogenomic analyses.</title>
        <authorList>
            <consortium name="Lawrence Berkeley National Laboratory"/>
            <person name="Van ingen-buijs V.A."/>
            <person name="Van westerhoven A.C."/>
            <person name="Haridas S."/>
            <person name="Skiadas P."/>
            <person name="Martin F."/>
            <person name="Groenewald J.Z."/>
            <person name="Crous P.W."/>
            <person name="Seidl M.F."/>
        </authorList>
    </citation>
    <scope>NUCLEOTIDE SEQUENCE [LARGE SCALE GENOMIC DNA]</scope>
    <source>
        <strain evidence="2 3">CPC 17464</strain>
    </source>
</reference>
<protein>
    <submittedName>
        <fullName evidence="2">Uncharacterized protein</fullName>
    </submittedName>
</protein>
<gene>
    <name evidence="2" type="ORF">J3D65DRAFT_629003</name>
</gene>
<evidence type="ECO:0000313" key="3">
    <source>
        <dbReference type="Proteomes" id="UP001360953"/>
    </source>
</evidence>
<keyword evidence="3" id="KW-1185">Reference proteome</keyword>
<feature type="compositionally biased region" description="Basic and acidic residues" evidence="1">
    <location>
        <begin position="132"/>
        <end position="143"/>
    </location>
</feature>
<comment type="caution">
    <text evidence="2">The sequence shown here is derived from an EMBL/GenBank/DDBJ whole genome shotgun (WGS) entry which is preliminary data.</text>
</comment>
<name>A0ABR1LHW7_9PEZI</name>
<dbReference type="GeneID" id="92033600"/>
<dbReference type="EMBL" id="JBBPEH010000008">
    <property type="protein sequence ID" value="KAK7534794.1"/>
    <property type="molecule type" value="Genomic_DNA"/>
</dbReference>
<evidence type="ECO:0000256" key="1">
    <source>
        <dbReference type="SAM" id="MobiDB-lite"/>
    </source>
</evidence>
<organism evidence="2 3">
    <name type="scientific">Phyllosticta citribraziliensis</name>
    <dbReference type="NCBI Taxonomy" id="989973"/>
    <lineage>
        <taxon>Eukaryota</taxon>
        <taxon>Fungi</taxon>
        <taxon>Dikarya</taxon>
        <taxon>Ascomycota</taxon>
        <taxon>Pezizomycotina</taxon>
        <taxon>Dothideomycetes</taxon>
        <taxon>Dothideomycetes incertae sedis</taxon>
        <taxon>Botryosphaeriales</taxon>
        <taxon>Phyllostictaceae</taxon>
        <taxon>Phyllosticta</taxon>
    </lineage>
</organism>
<dbReference type="Proteomes" id="UP001360953">
    <property type="component" value="Unassembled WGS sequence"/>
</dbReference>